<comment type="subcellular location">
    <subcellularLocation>
        <location evidence="1">Secreted</location>
    </subcellularLocation>
</comment>
<keyword evidence="3" id="KW-0732">Signal</keyword>
<feature type="signal peptide" evidence="3">
    <location>
        <begin position="1"/>
        <end position="20"/>
    </location>
</feature>
<reference evidence="5" key="1">
    <citation type="journal article" date="2011" name="Dev. Comp. Immunol.">
        <title>The C1q domain containing proteins of the Mediterranean mussel Mytilus galloprovincialis: A widespread and diverse family of immune-related molecules.</title>
        <authorList>
            <person name="Gerdol M."/>
            <person name="Manfrin C."/>
            <person name="De Moro G."/>
            <person name="Figueras A."/>
            <person name="Novoa B."/>
            <person name="Venier P."/>
            <person name="Pallavicini A."/>
        </authorList>
    </citation>
    <scope>NUCLEOTIDE SEQUENCE</scope>
</reference>
<evidence type="ECO:0000256" key="2">
    <source>
        <dbReference type="ARBA" id="ARBA00022525"/>
    </source>
</evidence>
<evidence type="ECO:0000256" key="3">
    <source>
        <dbReference type="SAM" id="SignalP"/>
    </source>
</evidence>
<dbReference type="PRINTS" id="PR00007">
    <property type="entry name" value="COMPLEMNTC1Q"/>
</dbReference>
<dbReference type="Pfam" id="PF00386">
    <property type="entry name" value="C1q"/>
    <property type="match status" value="1"/>
</dbReference>
<accession>F0V4A9</accession>
<dbReference type="EMBL" id="FR715651">
    <property type="protein sequence ID" value="CBX41721.1"/>
    <property type="molecule type" value="mRNA"/>
</dbReference>
<feature type="domain" description="C1q" evidence="4">
    <location>
        <begin position="54"/>
        <end position="186"/>
    </location>
</feature>
<evidence type="ECO:0000259" key="4">
    <source>
        <dbReference type="PROSITE" id="PS50871"/>
    </source>
</evidence>
<keyword evidence="2" id="KW-0964">Secreted</keyword>
<evidence type="ECO:0000313" key="5">
    <source>
        <dbReference type="EMBL" id="CBX41721.1"/>
    </source>
</evidence>
<name>F0V4A9_MYTGA</name>
<dbReference type="SMART" id="SM00110">
    <property type="entry name" value="C1Q"/>
    <property type="match status" value="1"/>
</dbReference>
<dbReference type="AlphaFoldDB" id="F0V4A9"/>
<dbReference type="PANTHER" id="PTHR15427:SF50">
    <property type="entry name" value="COMPLEMENT C1Q TUMOR NECROSIS FACTOR-RELATED PROTEIN 2-LIKE"/>
    <property type="match status" value="1"/>
</dbReference>
<feature type="chain" id="PRO_5003262524" evidence="3">
    <location>
        <begin position="21"/>
        <end position="186"/>
    </location>
</feature>
<dbReference type="InterPro" id="IPR008983">
    <property type="entry name" value="Tumour_necrosis_fac-like_dom"/>
</dbReference>
<dbReference type="InterPro" id="IPR001073">
    <property type="entry name" value="C1q_dom"/>
</dbReference>
<dbReference type="GO" id="GO:0005576">
    <property type="term" value="C:extracellular region"/>
    <property type="evidence" value="ECO:0007669"/>
    <property type="project" value="UniProtKB-SubCell"/>
</dbReference>
<dbReference type="SUPFAM" id="SSF49842">
    <property type="entry name" value="TNF-like"/>
    <property type="match status" value="1"/>
</dbReference>
<dbReference type="SMR" id="F0V4A9"/>
<organism evidence="5">
    <name type="scientific">Mytilus galloprovincialis</name>
    <name type="common">Mediterranean mussel</name>
    <dbReference type="NCBI Taxonomy" id="29158"/>
    <lineage>
        <taxon>Eukaryota</taxon>
        <taxon>Metazoa</taxon>
        <taxon>Spiralia</taxon>
        <taxon>Lophotrochozoa</taxon>
        <taxon>Mollusca</taxon>
        <taxon>Bivalvia</taxon>
        <taxon>Autobranchia</taxon>
        <taxon>Pteriomorphia</taxon>
        <taxon>Mytilida</taxon>
        <taxon>Mytiloidea</taxon>
        <taxon>Mytilidae</taxon>
        <taxon>Mytilinae</taxon>
        <taxon>Mytilus</taxon>
    </lineage>
</organism>
<gene>
    <name evidence="5" type="primary">MgC1q72</name>
</gene>
<dbReference type="PANTHER" id="PTHR15427">
    <property type="entry name" value="EMILIN ELASTIN MICROFIBRIL INTERFACE-LOCATED PROTEIN ELASTIN MICROFIBRIL INTERFACER"/>
    <property type="match status" value="1"/>
</dbReference>
<dbReference type="PROSITE" id="PS50871">
    <property type="entry name" value="C1Q"/>
    <property type="match status" value="1"/>
</dbReference>
<dbReference type="Gene3D" id="2.60.120.40">
    <property type="match status" value="1"/>
</dbReference>
<proteinExistence type="evidence at transcript level"/>
<evidence type="ECO:0000256" key="1">
    <source>
        <dbReference type="ARBA" id="ARBA00004613"/>
    </source>
</evidence>
<protein>
    <submittedName>
        <fullName evidence="5">Putative C1q domain containing protein MgC1q72</fullName>
    </submittedName>
</protein>
<sequence>MFVIQLISLLLAAEIAVVSSSCSSKLERSLFDDLIGMMLKLKGTEHGGHGNEMKLKETPAFSVYRNSPQSLSSSTVVKFDRVWTNNLNGYDVSTGVFTVPVAGLYHFSAVVMSESDKQLFLNLWHNDSKTAGSLSSGNGYKTGTFDVVLDVKKGDRIYIRCRDNNAQKIYSDTDNYSTFSGYLIAK</sequence>
<dbReference type="InterPro" id="IPR050392">
    <property type="entry name" value="Collagen/C1q_domain"/>
</dbReference>